<organism evidence="7 8">
    <name type="scientific">Ramlibacter cellulosilyticus</name>
    <dbReference type="NCBI Taxonomy" id="2764187"/>
    <lineage>
        <taxon>Bacteria</taxon>
        <taxon>Pseudomonadati</taxon>
        <taxon>Pseudomonadota</taxon>
        <taxon>Betaproteobacteria</taxon>
        <taxon>Burkholderiales</taxon>
        <taxon>Comamonadaceae</taxon>
        <taxon>Ramlibacter</taxon>
    </lineage>
</organism>
<evidence type="ECO:0000259" key="5">
    <source>
        <dbReference type="Pfam" id="PF21076"/>
    </source>
</evidence>
<dbReference type="RefSeq" id="WP_187075467.1">
    <property type="nucleotide sequence ID" value="NZ_JACORT010000002.1"/>
</dbReference>
<dbReference type="EMBL" id="JACORT010000002">
    <property type="protein sequence ID" value="MBC5782716.1"/>
    <property type="molecule type" value="Genomic_DNA"/>
</dbReference>
<evidence type="ECO:0000259" key="4">
    <source>
        <dbReference type="Pfam" id="PF21075"/>
    </source>
</evidence>
<protein>
    <submittedName>
        <fullName evidence="7">NAD-glutamate dehydrogenase</fullName>
    </submittedName>
</protein>
<dbReference type="Pfam" id="PF21075">
    <property type="entry name" value="GDH_ACT1"/>
    <property type="match status" value="1"/>
</dbReference>
<comment type="caution">
    <text evidence="7">The sequence shown here is derived from an EMBL/GenBank/DDBJ whole genome shotgun (WGS) entry which is preliminary data.</text>
</comment>
<dbReference type="InterPro" id="IPR028971">
    <property type="entry name" value="NAD-GDH_cat"/>
</dbReference>
<dbReference type="Pfam" id="PF21079">
    <property type="entry name" value="GDH_HM2"/>
    <property type="match status" value="1"/>
</dbReference>
<dbReference type="SUPFAM" id="SSF51735">
    <property type="entry name" value="NAD(P)-binding Rossmann-fold domains"/>
    <property type="match status" value="1"/>
</dbReference>
<dbReference type="GO" id="GO:0004069">
    <property type="term" value="F:L-aspartate:2-oxoglutarate aminotransferase activity"/>
    <property type="evidence" value="ECO:0007669"/>
    <property type="project" value="InterPro"/>
</dbReference>
<dbReference type="InterPro" id="IPR024727">
    <property type="entry name" value="NAD_Glu_DH_N_ACT1"/>
</dbReference>
<dbReference type="InterPro" id="IPR049059">
    <property type="entry name" value="NAD_Glu_DH_HM1"/>
</dbReference>
<evidence type="ECO:0000259" key="6">
    <source>
        <dbReference type="Pfam" id="PF21077"/>
    </source>
</evidence>
<dbReference type="InterPro" id="IPR049062">
    <property type="entry name" value="NAD_Glu_DH_ACT2"/>
</dbReference>
<dbReference type="Gene3D" id="3.40.50.720">
    <property type="entry name" value="NAD(P)-binding Rossmann-like Domain"/>
    <property type="match status" value="1"/>
</dbReference>
<dbReference type="InterPro" id="IPR049056">
    <property type="entry name" value="NAD_Glu_DH_HM3"/>
</dbReference>
<dbReference type="InterPro" id="IPR049064">
    <property type="entry name" value="NAD_Glu_DH_ACT3"/>
</dbReference>
<evidence type="ECO:0000313" key="7">
    <source>
        <dbReference type="EMBL" id="MBC5782716.1"/>
    </source>
</evidence>
<feature type="domain" description="NAD-glutamate dehydrogenase N-terminal ACT1" evidence="4">
    <location>
        <begin position="34"/>
        <end position="175"/>
    </location>
</feature>
<dbReference type="PANTHER" id="PTHR43403">
    <property type="entry name" value="NAD-SPECIFIC GLUTAMATE DEHYDROGENASE"/>
    <property type="match status" value="1"/>
</dbReference>
<dbReference type="InterPro" id="IPR036291">
    <property type="entry name" value="NAD(P)-bd_dom_sf"/>
</dbReference>
<dbReference type="Pfam" id="PF05088">
    <property type="entry name" value="Bac_GDH_CD"/>
    <property type="match status" value="1"/>
</dbReference>
<evidence type="ECO:0000256" key="1">
    <source>
        <dbReference type="ARBA" id="ARBA00023002"/>
    </source>
</evidence>
<dbReference type="GO" id="GO:0004352">
    <property type="term" value="F:glutamate dehydrogenase (NAD+) activity"/>
    <property type="evidence" value="ECO:0007669"/>
    <property type="project" value="InterPro"/>
</dbReference>
<feature type="domain" description="NAD-specific glutamate dehydrogenase C-terminal" evidence="3">
    <location>
        <begin position="1269"/>
        <end position="1597"/>
    </location>
</feature>
<accession>A0A923MPY2</accession>
<feature type="domain" description="NAD-glutamate dehydrogenase ACT2" evidence="5">
    <location>
        <begin position="406"/>
        <end position="495"/>
    </location>
</feature>
<dbReference type="Pfam" id="PF21073">
    <property type="entry name" value="GDH_HM1"/>
    <property type="match status" value="1"/>
</dbReference>
<feature type="domain" description="NAD-glutamate dehydrogenase ACT3" evidence="6">
    <location>
        <begin position="551"/>
        <end position="627"/>
    </location>
</feature>
<keyword evidence="8" id="KW-1185">Reference proteome</keyword>
<dbReference type="Pfam" id="PF21074">
    <property type="entry name" value="GDH_C"/>
    <property type="match status" value="1"/>
</dbReference>
<feature type="domain" description="NAD-glutamate dehydrogenase catalytic" evidence="2">
    <location>
        <begin position="725"/>
        <end position="1224"/>
    </location>
</feature>
<dbReference type="Pfam" id="PF21078">
    <property type="entry name" value="GDH_HM3"/>
    <property type="match status" value="1"/>
</dbReference>
<dbReference type="PANTHER" id="PTHR43403:SF1">
    <property type="entry name" value="NAD-SPECIFIC GLUTAMATE DEHYDROGENASE"/>
    <property type="match status" value="1"/>
</dbReference>
<dbReference type="Proteomes" id="UP000608513">
    <property type="component" value="Unassembled WGS sequence"/>
</dbReference>
<dbReference type="InterPro" id="IPR007780">
    <property type="entry name" value="NAD_Glu_DH_bac"/>
</dbReference>
<evidence type="ECO:0000259" key="3">
    <source>
        <dbReference type="Pfam" id="PF21074"/>
    </source>
</evidence>
<dbReference type="Pfam" id="PF21076">
    <property type="entry name" value="GDH_ACT2"/>
    <property type="match status" value="1"/>
</dbReference>
<dbReference type="InterPro" id="IPR046346">
    <property type="entry name" value="Aminoacid_DH-like_N_sf"/>
</dbReference>
<proteinExistence type="predicted"/>
<gene>
    <name evidence="7" type="ORF">H8N03_07145</name>
</gene>
<dbReference type="PIRSF" id="PIRSF036761">
    <property type="entry name" value="GDH_Mll4104"/>
    <property type="match status" value="1"/>
</dbReference>
<dbReference type="InterPro" id="IPR048381">
    <property type="entry name" value="GDH_C"/>
</dbReference>
<sequence>MAALTEAQREERLAAVVARAGQREAPKDVPLDTFSREYFRQVDPEDLDERTPEDLLGALLSHWQFASQRTPGVPKVRVFSPSPGADGWGSRHSVVQVVNDDMPFLVDSVSLEIARQGLALHLLVHPIFAVRRDARGVLQSVAPRSAAPELPRESWMYIEVDRMVDAEQRTALCRGIERVLADVRAAVADWKPMLERLTEAQASLQVPPPGMAPEEAAESRAFLQWMAEDHFTLLGFRRHDLVERDGELALQLVEGSGLGVLREGHGEQSASFAALPPQARALARTPTPAVVVTKANTRSTVHRDGYTDYVGVKRFDADGRVIGEDRFIGLFTSTAYASRVTEVPLLRRKVEAVAQRAGLSPTGHLAKALQHTLEIFPRDDLFQIADEDLYDTAMGILALGERHRLRLFLWQDRFQRFVSCLVFVPRDVFSTQLRLKFQRILLQALNGTHVDFDVLLSGTQLARIHFTVRVAPNPMPAIDRKDLERKLAAAARRWEDELRDALVEAEGEGNGLALDRRWSGAFPVAYRERIPVRAAVHDIRKLESLTEQAPMAVALYWPLGGPEGRLGLKVYRLGAPVVLSDSLPMLEHMGVRVLAEDNHRIETAGHPPMFLHDFALEAQPGAEHDPQALARLFEDAFVRVFRGEVENDSFNRLVLLSALSAEEIVILRAYAKYLQQIGFPQSQATIAATLATYPRIARMLVALFRLRFDAQAHDTQGAASQVNALEQALEKVANLNEDRVLRQLLALLQATLRTNYWRTGVGASGAPGPRRPFLSFKFDSARIPGLPAPRPLYEIWVYSPRFEGIHLRGGKVARGGLRWSDRPDDFRTEVLGLVKAQMVKNTVIVPVGSKGGFVLKKAPPASDREAFMKEGVACYQDYLRGLLDLTDNLVNGKTVPPPQVVRIDGDDPYLVVAADKGTASFSDHANAVSAEYGHWLGDAFASGGSKGYDHKAMGITARGAWESVKRHFRELGVDTQSTDFTVVGIGDMSGDVFGNGMLLSRHIRLVAAFDHRHVFIDPSPDAERTFAERERLFQLPRSSWADYDRNLISEGGGIWARSEKSVPLSPQARAALGIEAEQMTPAELVTAILKAPVDLLYNGGIGTYVKASSETHAEVGDRANDAVRISGAELRCKVVAEGGNLGFTQRGRIEAALAGVKINTDAIDNSAGVDTSDHEVNIKILLGIAEADGELTPRQRDTLLPQMTEQVAALVLRDNYFQTQALSVGGRLAAKQLDEQARFIRFLEKAGELDRAIEYLPSEEEIAARLAKGQGLTSPERAVLLAYGKMWLNDALVASDLPEDPWIATALERYFPTQLKEKFAALIPRHPLRREIIATHVLNSMVNRVGPTFVHRLGEITGATPPQVVRAYLASREVFGLVALWQQIEALDTLVPDEVQAEMVIALRGLLTRATTWFLRSRRLFEPTEQQVGRFAPVVQALRTDGARADLSPRAQRWVDAGVPRELAAQVDASGHLFSALDIAEIAEAGKRPVALTAQVHQGVGERLGLERMRQQVEQLPADSYWQGLAKLALADDVTDLQRSIAQEAVRHEEGDARQVLERWEQGNRQALERAQRLLAELKDAPGGDLAMLSVALRELRNLV</sequence>
<dbReference type="SUPFAM" id="SSF53223">
    <property type="entry name" value="Aminoacid dehydrogenase-like, N-terminal domain"/>
    <property type="match status" value="1"/>
</dbReference>
<dbReference type="InterPro" id="IPR049058">
    <property type="entry name" value="NAD_Glu_DH_HM2"/>
</dbReference>
<dbReference type="Pfam" id="PF21077">
    <property type="entry name" value="GDH_ACT3"/>
    <property type="match status" value="1"/>
</dbReference>
<evidence type="ECO:0000313" key="8">
    <source>
        <dbReference type="Proteomes" id="UP000608513"/>
    </source>
</evidence>
<dbReference type="GO" id="GO:0006538">
    <property type="term" value="P:L-glutamate catabolic process"/>
    <property type="evidence" value="ECO:0007669"/>
    <property type="project" value="InterPro"/>
</dbReference>
<evidence type="ECO:0000259" key="2">
    <source>
        <dbReference type="Pfam" id="PF05088"/>
    </source>
</evidence>
<name>A0A923MPY2_9BURK</name>
<keyword evidence="1" id="KW-0560">Oxidoreductase</keyword>
<reference evidence="7" key="1">
    <citation type="submission" date="2020-08" db="EMBL/GenBank/DDBJ databases">
        <title>Ramlibacter sp. USB13 16S ribosomal RNA gene genome sequencing and assembly.</title>
        <authorList>
            <person name="Kang M."/>
        </authorList>
    </citation>
    <scope>NUCLEOTIDE SEQUENCE</scope>
    <source>
        <strain evidence="7">USB13</strain>
    </source>
</reference>